<name>A0A1H9BKX4_9BACT</name>
<dbReference type="InterPro" id="IPR010920">
    <property type="entry name" value="LSM_dom_sf"/>
</dbReference>
<evidence type="ECO:0000256" key="2">
    <source>
        <dbReference type="ARBA" id="ARBA00008017"/>
    </source>
</evidence>
<dbReference type="RefSeq" id="WP_090165620.1">
    <property type="nucleotide sequence ID" value="NZ_FOFB01000003.1"/>
</dbReference>
<feature type="transmembrane region" description="Helical" evidence="7">
    <location>
        <begin position="64"/>
        <end position="81"/>
    </location>
</feature>
<dbReference type="EMBL" id="FOFB01000003">
    <property type="protein sequence ID" value="SEP88998.1"/>
    <property type="molecule type" value="Genomic_DNA"/>
</dbReference>
<dbReference type="GO" id="GO:0005886">
    <property type="term" value="C:plasma membrane"/>
    <property type="evidence" value="ECO:0007669"/>
    <property type="project" value="UniProtKB-SubCell"/>
</dbReference>
<dbReference type="SUPFAM" id="SSF82861">
    <property type="entry name" value="Mechanosensitive channel protein MscS (YggB), transmembrane region"/>
    <property type="match status" value="1"/>
</dbReference>
<keyword evidence="6 7" id="KW-0472">Membrane</keyword>
<dbReference type="PANTHER" id="PTHR30347:SF1">
    <property type="entry name" value="MECHANOSENSITIVE CHANNEL MSCK"/>
    <property type="match status" value="1"/>
</dbReference>
<dbReference type="InterPro" id="IPR006685">
    <property type="entry name" value="MscS_channel_2nd"/>
</dbReference>
<dbReference type="Gene3D" id="1.10.287.1260">
    <property type="match status" value="1"/>
</dbReference>
<dbReference type="InterPro" id="IPR011066">
    <property type="entry name" value="MscS_channel_C_sf"/>
</dbReference>
<keyword evidence="5 7" id="KW-1133">Transmembrane helix</keyword>
<dbReference type="Gene3D" id="3.30.70.100">
    <property type="match status" value="1"/>
</dbReference>
<dbReference type="PROSITE" id="PS01246">
    <property type="entry name" value="UPF0003"/>
    <property type="match status" value="1"/>
</dbReference>
<reference evidence="11" key="1">
    <citation type="submission" date="2016-10" db="EMBL/GenBank/DDBJ databases">
        <authorList>
            <person name="Varghese N."/>
            <person name="Submissions S."/>
        </authorList>
    </citation>
    <scope>NUCLEOTIDE SEQUENCE [LARGE SCALE GENOMIC DNA]</scope>
    <source>
        <strain evidence="11">DSM 24740</strain>
    </source>
</reference>
<keyword evidence="3" id="KW-1003">Cell membrane</keyword>
<dbReference type="OrthoDB" id="9809206at2"/>
<evidence type="ECO:0000256" key="1">
    <source>
        <dbReference type="ARBA" id="ARBA00004651"/>
    </source>
</evidence>
<evidence type="ECO:0000256" key="6">
    <source>
        <dbReference type="ARBA" id="ARBA00023136"/>
    </source>
</evidence>
<evidence type="ECO:0000313" key="11">
    <source>
        <dbReference type="Proteomes" id="UP000199021"/>
    </source>
</evidence>
<dbReference type="GO" id="GO:0008381">
    <property type="term" value="F:mechanosensitive monoatomic ion channel activity"/>
    <property type="evidence" value="ECO:0007669"/>
    <property type="project" value="UniProtKB-ARBA"/>
</dbReference>
<evidence type="ECO:0000256" key="7">
    <source>
        <dbReference type="SAM" id="Phobius"/>
    </source>
</evidence>
<dbReference type="AlphaFoldDB" id="A0A1H9BKX4"/>
<evidence type="ECO:0000256" key="3">
    <source>
        <dbReference type="ARBA" id="ARBA00022475"/>
    </source>
</evidence>
<feature type="transmembrane region" description="Helical" evidence="7">
    <location>
        <begin position="278"/>
        <end position="301"/>
    </location>
</feature>
<comment type="similarity">
    <text evidence="2">Belongs to the MscS (TC 1.A.23) family.</text>
</comment>
<dbReference type="InterPro" id="IPR023408">
    <property type="entry name" value="MscS_beta-dom_sf"/>
</dbReference>
<dbReference type="FunCoup" id="A0A1H9BKX4">
    <property type="interactions" value="65"/>
</dbReference>
<protein>
    <submittedName>
        <fullName evidence="10">Mechanosensitive ion channel</fullName>
    </submittedName>
</protein>
<feature type="domain" description="Mechanosensitive ion channel MscS" evidence="8">
    <location>
        <begin position="289"/>
        <end position="355"/>
    </location>
</feature>
<evidence type="ECO:0000313" key="10">
    <source>
        <dbReference type="EMBL" id="SEP88998.1"/>
    </source>
</evidence>
<feature type="transmembrane region" description="Helical" evidence="7">
    <location>
        <begin position="112"/>
        <end position="130"/>
    </location>
</feature>
<evidence type="ECO:0000259" key="9">
    <source>
        <dbReference type="Pfam" id="PF21082"/>
    </source>
</evidence>
<evidence type="ECO:0000256" key="4">
    <source>
        <dbReference type="ARBA" id="ARBA00022692"/>
    </source>
</evidence>
<accession>A0A1H9BKX4</accession>
<organism evidence="10 11">
    <name type="scientific">Neolewinella agarilytica</name>
    <dbReference type="NCBI Taxonomy" id="478744"/>
    <lineage>
        <taxon>Bacteria</taxon>
        <taxon>Pseudomonadati</taxon>
        <taxon>Bacteroidota</taxon>
        <taxon>Saprospiria</taxon>
        <taxon>Saprospirales</taxon>
        <taxon>Lewinellaceae</taxon>
        <taxon>Neolewinella</taxon>
    </lineage>
</organism>
<dbReference type="STRING" id="478744.SAMN05444359_103152"/>
<dbReference type="InParanoid" id="A0A1H9BKX4"/>
<feature type="domain" description="Mechanosensitive ion channel MscS C-terminal" evidence="9">
    <location>
        <begin position="365"/>
        <end position="446"/>
    </location>
</feature>
<dbReference type="Gene3D" id="2.30.30.60">
    <property type="match status" value="1"/>
</dbReference>
<feature type="transmembrane region" description="Helical" evidence="7">
    <location>
        <begin position="247"/>
        <end position="272"/>
    </location>
</feature>
<dbReference type="Proteomes" id="UP000199021">
    <property type="component" value="Unassembled WGS sequence"/>
</dbReference>
<keyword evidence="4 7" id="KW-0812">Transmembrane</keyword>
<gene>
    <name evidence="10" type="ORF">SAMN05444359_103152</name>
</gene>
<evidence type="ECO:0000259" key="8">
    <source>
        <dbReference type="Pfam" id="PF00924"/>
    </source>
</evidence>
<feature type="transmembrane region" description="Helical" evidence="7">
    <location>
        <begin position="205"/>
        <end position="226"/>
    </location>
</feature>
<dbReference type="Pfam" id="PF21082">
    <property type="entry name" value="MS_channel_3rd"/>
    <property type="match status" value="1"/>
</dbReference>
<feature type="transmembrane region" description="Helical" evidence="7">
    <location>
        <begin position="20"/>
        <end position="40"/>
    </location>
</feature>
<evidence type="ECO:0000256" key="5">
    <source>
        <dbReference type="ARBA" id="ARBA00022989"/>
    </source>
</evidence>
<keyword evidence="11" id="KW-1185">Reference proteome</keyword>
<proteinExistence type="inferred from homology"/>
<dbReference type="InterPro" id="IPR049278">
    <property type="entry name" value="MS_channel_C"/>
</dbReference>
<dbReference type="InterPro" id="IPR011014">
    <property type="entry name" value="MscS_channel_TM-2"/>
</dbReference>
<dbReference type="PANTHER" id="PTHR30347">
    <property type="entry name" value="POTASSIUM CHANNEL RELATED"/>
    <property type="match status" value="1"/>
</dbReference>
<dbReference type="InterPro" id="IPR052702">
    <property type="entry name" value="MscS-like_channel"/>
</dbReference>
<dbReference type="Pfam" id="PF00924">
    <property type="entry name" value="MS_channel_2nd"/>
    <property type="match status" value="1"/>
</dbReference>
<comment type="subcellular location">
    <subcellularLocation>
        <location evidence="1">Cell membrane</location>
        <topology evidence="1">Multi-pass membrane protein</topology>
    </subcellularLocation>
</comment>
<dbReference type="InterPro" id="IPR006686">
    <property type="entry name" value="MscS_channel_CS"/>
</dbReference>
<dbReference type="SUPFAM" id="SSF50182">
    <property type="entry name" value="Sm-like ribonucleoproteins"/>
    <property type="match status" value="1"/>
</dbReference>
<dbReference type="SUPFAM" id="SSF82689">
    <property type="entry name" value="Mechanosensitive channel protein MscS (YggB), C-terminal domain"/>
    <property type="match status" value="1"/>
</dbReference>
<sequence length="468" mass="52962">MERLRDINLFELEMMSVNLYQVVLIALALLGVFVLGWLLLEKLLPLYFHRETTSEQNHGRTRRVIRFVLVSFFLMSVLRILEIDFTFFDGIIQRDYNCDDCPPVYFTVRISTIVKALVAFIIANVLDLILEEFLTQRYHRSGQVSSTTGGATAQPIAGDRFKSARPLMYTLALLFVAQDTGAAKFVFHKFNEGLSGEVALTLGRILYAIAIFFVVKLVLNIFTTLIMRSYYSRSKIDSGSQFAINRLLTYFAYLIGVLLVIQAAGFNLVVIWTGAAALLVGIGIGLQQTFNDLICGVIILFERSVKVGDVVELSGHQVGTVRKIGTRTSVLETRDDIIIFVPNSKLIGENVTNWSQVERKARFHVKVGVAYGSDTELVKNLLLEVAKDHPRVLDSPRPIVRLLDFGDSSLDFDLIFWTRDFVRVEDTRSDLRFAIDAAFRARKVEIPFPQRDVWMRSPTREGELPEEG</sequence>